<accession>A0A6A2VYA6</accession>
<sequence>MQMNMRRSEQAARHSAQSHDPRAYRTEPGARVQAGAGVRVPAAAGTNNPQPYRTGADSFGVPCPSPVYRAPNAAIVLSASGGLGASTFAALLAQSLHGLHDDRDCVLVDADLSGGGLDVLLGMESELGVMLNAVTAPLGEVDGEALRRRLTAWDGIDVLSSRPWISPMPQDWEIAVAVCALAERYNMVIVDAGRAGYSSGQAIPLPLKGAAVILLVELSVLGTVRAQACIEALTGRGNRSTARPRSALAGGYAAGTIAEDDIVLVGVVPPAARTSNRGVLGEDEAAEYLGIDMVCSIHPDARLCGAILEGSGLLKPNRANAKALRAVASWLDARGWGSARPAGMQRW</sequence>
<dbReference type="SUPFAM" id="SSF52540">
    <property type="entry name" value="P-loop containing nucleoside triphosphate hydrolases"/>
    <property type="match status" value="1"/>
</dbReference>
<dbReference type="GO" id="GO:0005524">
    <property type="term" value="F:ATP binding"/>
    <property type="evidence" value="ECO:0007669"/>
    <property type="project" value="UniProtKB-KW"/>
</dbReference>
<dbReference type="InterPro" id="IPR027417">
    <property type="entry name" value="P-loop_NTPase"/>
</dbReference>
<evidence type="ECO:0000256" key="2">
    <source>
        <dbReference type="ARBA" id="ARBA00022840"/>
    </source>
</evidence>
<dbReference type="GO" id="GO:0005829">
    <property type="term" value="C:cytosol"/>
    <property type="evidence" value="ECO:0007669"/>
    <property type="project" value="TreeGrafter"/>
</dbReference>
<evidence type="ECO:0000256" key="3">
    <source>
        <dbReference type="SAM" id="MobiDB-lite"/>
    </source>
</evidence>
<evidence type="ECO:0000313" key="5">
    <source>
        <dbReference type="Proteomes" id="UP000440041"/>
    </source>
</evidence>
<dbReference type="PANTHER" id="PTHR43384:SF6">
    <property type="entry name" value="SEPTUM SITE-DETERMINING PROTEIN MIND HOMOLOG, CHLOROPLASTIC"/>
    <property type="match status" value="1"/>
</dbReference>
<dbReference type="GO" id="GO:0051782">
    <property type="term" value="P:negative regulation of cell division"/>
    <property type="evidence" value="ECO:0007669"/>
    <property type="project" value="TreeGrafter"/>
</dbReference>
<keyword evidence="5" id="KW-1185">Reference proteome</keyword>
<protein>
    <submittedName>
        <fullName evidence="4">Uncharacterized protein</fullName>
    </submittedName>
</protein>
<dbReference type="GO" id="GO:0016887">
    <property type="term" value="F:ATP hydrolysis activity"/>
    <property type="evidence" value="ECO:0007669"/>
    <property type="project" value="TreeGrafter"/>
</dbReference>
<evidence type="ECO:0000256" key="1">
    <source>
        <dbReference type="ARBA" id="ARBA00022741"/>
    </source>
</evidence>
<proteinExistence type="predicted"/>
<dbReference type="PANTHER" id="PTHR43384">
    <property type="entry name" value="SEPTUM SITE-DETERMINING PROTEIN MIND HOMOLOG, CHLOROPLASTIC-RELATED"/>
    <property type="match status" value="1"/>
</dbReference>
<dbReference type="GO" id="GO:0009898">
    <property type="term" value="C:cytoplasmic side of plasma membrane"/>
    <property type="evidence" value="ECO:0007669"/>
    <property type="project" value="TreeGrafter"/>
</dbReference>
<feature type="region of interest" description="Disordered" evidence="3">
    <location>
        <begin position="1"/>
        <end position="25"/>
    </location>
</feature>
<gene>
    <name evidence="4" type="ORF">DSM100238_0885</name>
</gene>
<keyword evidence="2" id="KW-0067">ATP-binding</keyword>
<evidence type="ECO:0000313" key="4">
    <source>
        <dbReference type="EMBL" id="KAB8299453.1"/>
    </source>
</evidence>
<dbReference type="Proteomes" id="UP000440041">
    <property type="component" value="Unassembled WGS sequence"/>
</dbReference>
<dbReference type="Gene3D" id="3.40.50.300">
    <property type="entry name" value="P-loop containing nucleotide triphosphate hydrolases"/>
    <property type="match status" value="1"/>
</dbReference>
<name>A0A6A2VYA6_9BIFI</name>
<reference evidence="4 5" key="1">
    <citation type="submission" date="2019-09" db="EMBL/GenBank/DDBJ databases">
        <title>Characterization of the phylogenetic diversity of two novel species belonging to the genus Bifidobacterium: Bifidobacterium cebidarum sp. nov. and Bifidobacterium leontopitheci sp. nov.</title>
        <authorList>
            <person name="Lugli G.A."/>
            <person name="Duranti S."/>
            <person name="Milani C."/>
            <person name="Turroni F."/>
            <person name="Ventura M."/>
        </authorList>
    </citation>
    <scope>NUCLEOTIDE SEQUENCE [LARGE SCALE GENOMIC DNA]</scope>
    <source>
        <strain evidence="4 5">DSM 100238</strain>
    </source>
</reference>
<keyword evidence="1" id="KW-0547">Nucleotide-binding</keyword>
<dbReference type="AlphaFoldDB" id="A0A6A2VYA6"/>
<dbReference type="EMBL" id="WBSO01000004">
    <property type="protein sequence ID" value="KAB8299453.1"/>
    <property type="molecule type" value="Genomic_DNA"/>
</dbReference>
<dbReference type="InterPro" id="IPR050625">
    <property type="entry name" value="ParA/MinD_ATPase"/>
</dbReference>
<organism evidence="4 5">
    <name type="scientific">Bifidobacterium apri</name>
    <dbReference type="NCBI Taxonomy" id="1769423"/>
    <lineage>
        <taxon>Bacteria</taxon>
        <taxon>Bacillati</taxon>
        <taxon>Actinomycetota</taxon>
        <taxon>Actinomycetes</taxon>
        <taxon>Bifidobacteriales</taxon>
        <taxon>Bifidobacteriaceae</taxon>
        <taxon>Bifidobacterium</taxon>
    </lineage>
</organism>
<comment type="caution">
    <text evidence="4">The sequence shown here is derived from an EMBL/GenBank/DDBJ whole genome shotgun (WGS) entry which is preliminary data.</text>
</comment>